<evidence type="ECO:0000256" key="1">
    <source>
        <dbReference type="SAM" id="MobiDB-lite"/>
    </source>
</evidence>
<evidence type="ECO:0000313" key="2">
    <source>
        <dbReference type="EMBL" id="JAD38143.1"/>
    </source>
</evidence>
<feature type="region of interest" description="Disordered" evidence="1">
    <location>
        <begin position="1"/>
        <end position="23"/>
    </location>
</feature>
<sequence length="23" mass="2806">MKMRATTARMARQRTQHQKSFQL</sequence>
<dbReference type="EMBL" id="GBRH01259752">
    <property type="protein sequence ID" value="JAD38143.1"/>
    <property type="molecule type" value="Transcribed_RNA"/>
</dbReference>
<name>A0A0A8ZKG1_ARUDO</name>
<protein>
    <submittedName>
        <fullName evidence="2">Uncharacterized protein</fullName>
    </submittedName>
</protein>
<proteinExistence type="predicted"/>
<feature type="compositionally biased region" description="Low complexity" evidence="1">
    <location>
        <begin position="1"/>
        <end position="10"/>
    </location>
</feature>
<reference evidence="2" key="1">
    <citation type="submission" date="2014-09" db="EMBL/GenBank/DDBJ databases">
        <authorList>
            <person name="Magalhaes I.L.F."/>
            <person name="Oliveira U."/>
            <person name="Santos F.R."/>
            <person name="Vidigal T.H.D.A."/>
            <person name="Brescovit A.D."/>
            <person name="Santos A.J."/>
        </authorList>
    </citation>
    <scope>NUCLEOTIDE SEQUENCE</scope>
    <source>
        <tissue evidence="2">Shoot tissue taken approximately 20 cm above the soil surface</tissue>
    </source>
</reference>
<reference evidence="2" key="2">
    <citation type="journal article" date="2015" name="Data Brief">
        <title>Shoot transcriptome of the giant reed, Arundo donax.</title>
        <authorList>
            <person name="Barrero R.A."/>
            <person name="Guerrero F.D."/>
            <person name="Moolhuijzen P."/>
            <person name="Goolsby J.A."/>
            <person name="Tidwell J."/>
            <person name="Bellgard S.E."/>
            <person name="Bellgard M.I."/>
        </authorList>
    </citation>
    <scope>NUCLEOTIDE SEQUENCE</scope>
    <source>
        <tissue evidence="2">Shoot tissue taken approximately 20 cm above the soil surface</tissue>
    </source>
</reference>
<accession>A0A0A8ZKG1</accession>
<organism evidence="2">
    <name type="scientific">Arundo donax</name>
    <name type="common">Giant reed</name>
    <name type="synonym">Donax arundinaceus</name>
    <dbReference type="NCBI Taxonomy" id="35708"/>
    <lineage>
        <taxon>Eukaryota</taxon>
        <taxon>Viridiplantae</taxon>
        <taxon>Streptophyta</taxon>
        <taxon>Embryophyta</taxon>
        <taxon>Tracheophyta</taxon>
        <taxon>Spermatophyta</taxon>
        <taxon>Magnoliopsida</taxon>
        <taxon>Liliopsida</taxon>
        <taxon>Poales</taxon>
        <taxon>Poaceae</taxon>
        <taxon>PACMAD clade</taxon>
        <taxon>Arundinoideae</taxon>
        <taxon>Arundineae</taxon>
        <taxon>Arundo</taxon>
    </lineage>
</organism>
<dbReference type="AlphaFoldDB" id="A0A0A8ZKG1"/>